<dbReference type="EMBL" id="KZ820599">
    <property type="protein sequence ID" value="PWN46985.1"/>
    <property type="molecule type" value="Genomic_DNA"/>
</dbReference>
<name>A0ACD0NMH8_9BASI</name>
<accession>A0ACD0NMH8</accession>
<evidence type="ECO:0000313" key="1">
    <source>
        <dbReference type="EMBL" id="PWN46985.1"/>
    </source>
</evidence>
<protein>
    <submittedName>
        <fullName evidence="1">Aldo/keto reductase</fullName>
    </submittedName>
</protein>
<reference evidence="1 2" key="1">
    <citation type="journal article" date="2018" name="Mol. Biol. Evol.">
        <title>Broad Genomic Sampling Reveals a Smut Pathogenic Ancestry of the Fungal Clade Ustilaginomycotina.</title>
        <authorList>
            <person name="Kijpornyongpan T."/>
            <person name="Mondo S.J."/>
            <person name="Barry K."/>
            <person name="Sandor L."/>
            <person name="Lee J."/>
            <person name="Lipzen A."/>
            <person name="Pangilinan J."/>
            <person name="LaButti K."/>
            <person name="Hainaut M."/>
            <person name="Henrissat B."/>
            <person name="Grigoriev I.V."/>
            <person name="Spatafora J.W."/>
            <person name="Aime M.C."/>
        </authorList>
    </citation>
    <scope>NUCLEOTIDE SEQUENCE [LARGE SCALE GENOMIC DNA]</scope>
    <source>
        <strain evidence="1 2">SA 807</strain>
    </source>
</reference>
<dbReference type="Proteomes" id="UP000245626">
    <property type="component" value="Unassembled WGS sequence"/>
</dbReference>
<organism evidence="1 2">
    <name type="scientific">Violaceomyces palustris</name>
    <dbReference type="NCBI Taxonomy" id="1673888"/>
    <lineage>
        <taxon>Eukaryota</taxon>
        <taxon>Fungi</taxon>
        <taxon>Dikarya</taxon>
        <taxon>Basidiomycota</taxon>
        <taxon>Ustilaginomycotina</taxon>
        <taxon>Ustilaginomycetes</taxon>
        <taxon>Violaceomycetales</taxon>
        <taxon>Violaceomycetaceae</taxon>
        <taxon>Violaceomyces</taxon>
    </lineage>
</organism>
<keyword evidence="2" id="KW-1185">Reference proteome</keyword>
<gene>
    <name evidence="1" type="ORF">IE53DRAFT_321994</name>
</gene>
<evidence type="ECO:0000313" key="2">
    <source>
        <dbReference type="Proteomes" id="UP000245626"/>
    </source>
</evidence>
<proteinExistence type="predicted"/>
<sequence>MSQVKVPEPVSNLARYRLLSPKAGIRVSPIALGTLNFGTAWSAFMGASCLTKQRSFEILDRWFEAGGNFFDTANSYQGGQSEECLGEWMESRGNRDQVVVSTKFTMTLHMTDKNKSIKANFQGNAKKSLRESLECSLMRLKTSYIDILYVHYWDYTTSVEELMQSLDSFVKAGKVLYLGISDAPAWVVVKANAYAKQHGLAEFVIYQGNWSLLLRDFEREIIPMCRDQQMCIAPYGVLGQGKFKTKAEVEQREKDGEAMRSFWNSTAQSPDQVKISEELESIASGIGAPSLGSVALAYHLQRCPYVIPQIGVRTDKQMDDAIASLSVQLTEDDVERLETVVPFKKGFPYDHFG</sequence>